<evidence type="ECO:0000256" key="3">
    <source>
        <dbReference type="ARBA" id="ARBA00022630"/>
    </source>
</evidence>
<organism evidence="9 10">
    <name type="scientific">Haloechinothrix aidingensis</name>
    <dbReference type="NCBI Taxonomy" id="2752311"/>
    <lineage>
        <taxon>Bacteria</taxon>
        <taxon>Bacillati</taxon>
        <taxon>Actinomycetota</taxon>
        <taxon>Actinomycetes</taxon>
        <taxon>Pseudonocardiales</taxon>
        <taxon>Pseudonocardiaceae</taxon>
        <taxon>Haloechinothrix</taxon>
    </lineage>
</organism>
<dbReference type="Pfam" id="PF02770">
    <property type="entry name" value="Acyl-CoA_dh_M"/>
    <property type="match status" value="1"/>
</dbReference>
<evidence type="ECO:0000256" key="5">
    <source>
        <dbReference type="ARBA" id="ARBA00023002"/>
    </source>
</evidence>
<dbReference type="SUPFAM" id="SSF47203">
    <property type="entry name" value="Acyl-CoA dehydrogenase C-terminal domain-like"/>
    <property type="match status" value="1"/>
</dbReference>
<keyword evidence="3 6" id="KW-0285">Flavoprotein</keyword>
<dbReference type="Proteomes" id="UP000582974">
    <property type="component" value="Unassembled WGS sequence"/>
</dbReference>
<evidence type="ECO:0000313" key="10">
    <source>
        <dbReference type="Proteomes" id="UP000582974"/>
    </source>
</evidence>
<keyword evidence="10" id="KW-1185">Reference proteome</keyword>
<comment type="similarity">
    <text evidence="2 6">Belongs to the acyl-CoA dehydrogenase family.</text>
</comment>
<dbReference type="PANTHER" id="PTHR43292:SF4">
    <property type="entry name" value="ACYL-COA DEHYDROGENASE FADE34"/>
    <property type="match status" value="1"/>
</dbReference>
<dbReference type="InterPro" id="IPR052161">
    <property type="entry name" value="Mycobact_Acyl-CoA_DH"/>
</dbReference>
<dbReference type="EMBL" id="JACCKD010000005">
    <property type="protein sequence ID" value="MBA0126789.1"/>
    <property type="molecule type" value="Genomic_DNA"/>
</dbReference>
<dbReference type="Pfam" id="PF00441">
    <property type="entry name" value="Acyl-CoA_dh_1"/>
    <property type="match status" value="1"/>
</dbReference>
<protein>
    <submittedName>
        <fullName evidence="9">Acyl-CoA dehydrogenase family protein</fullName>
    </submittedName>
</protein>
<dbReference type="FunFam" id="2.40.110.10:FF:000011">
    <property type="entry name" value="Acyl-CoA dehydrogenase FadE34"/>
    <property type="match status" value="1"/>
</dbReference>
<feature type="domain" description="Acyl-CoA dehydrogenase/oxidase C-terminal" evidence="7">
    <location>
        <begin position="220"/>
        <end position="381"/>
    </location>
</feature>
<evidence type="ECO:0000256" key="2">
    <source>
        <dbReference type="ARBA" id="ARBA00009347"/>
    </source>
</evidence>
<gene>
    <name evidence="9" type="ORF">H0B56_14660</name>
</gene>
<dbReference type="GO" id="GO:0005886">
    <property type="term" value="C:plasma membrane"/>
    <property type="evidence" value="ECO:0007669"/>
    <property type="project" value="TreeGrafter"/>
</dbReference>
<sequence length="401" mass="43853">MKLRSCGVDVVDAAVAELLRLFPRPAEADPAAFLGAQFDLGLAWVHFEPGNGGLGQDPGLQREIDRILTEVGAPAGRADFVAVHQVATTLNSIGETHQQSRFLRSIFTGEDHWCQLFSEPGAGSDLAGVATLAAREDDDWLVTGQKVWTSGAHQAHFALLLARTDPDVPKHRGMTMFIVDMSADGVEVRPLRQADGGARFSEVFLTDVRIPDAMRLGPVGDGWGVALRVLQTERSGASDVFIRPVEDLLDSWRGRGRFLPAAMRDDVVKMWMDAAVFELSRNRQRAVAGTDDAVRLGAIAKVAASEHAQRLSTVMAAVLGPDILTRADYDEAFAEDRTGEESPSDRFAALPPHRYLLRTRAMSIEGGTNEISRNIISERVLGLPADIRVDKDRPWRELTRS</sequence>
<reference evidence="9 10" key="1">
    <citation type="submission" date="2020-07" db="EMBL/GenBank/DDBJ databases">
        <title>Genome of Haloechinothrix sp.</title>
        <authorList>
            <person name="Tang S.-K."/>
            <person name="Yang L."/>
            <person name="Zhu W.-Y."/>
        </authorList>
    </citation>
    <scope>NUCLEOTIDE SEQUENCE [LARGE SCALE GENOMIC DNA]</scope>
    <source>
        <strain evidence="9 10">YIM 98757</strain>
    </source>
</reference>
<keyword evidence="5 6" id="KW-0560">Oxidoreductase</keyword>
<dbReference type="InterPro" id="IPR006091">
    <property type="entry name" value="Acyl-CoA_Oxase/DH_mid-dom"/>
</dbReference>
<feature type="domain" description="Acyl-CoA oxidase/dehydrogenase middle" evidence="8">
    <location>
        <begin position="114"/>
        <end position="208"/>
    </location>
</feature>
<dbReference type="PANTHER" id="PTHR43292">
    <property type="entry name" value="ACYL-COA DEHYDROGENASE"/>
    <property type="match status" value="1"/>
</dbReference>
<evidence type="ECO:0000256" key="4">
    <source>
        <dbReference type="ARBA" id="ARBA00022827"/>
    </source>
</evidence>
<dbReference type="Gene3D" id="2.40.110.10">
    <property type="entry name" value="Butyryl-CoA Dehydrogenase, subunit A, domain 2"/>
    <property type="match status" value="1"/>
</dbReference>
<evidence type="ECO:0000256" key="6">
    <source>
        <dbReference type="RuleBase" id="RU362125"/>
    </source>
</evidence>
<dbReference type="AlphaFoldDB" id="A0A838AC05"/>
<dbReference type="SUPFAM" id="SSF56645">
    <property type="entry name" value="Acyl-CoA dehydrogenase NM domain-like"/>
    <property type="match status" value="1"/>
</dbReference>
<evidence type="ECO:0000256" key="1">
    <source>
        <dbReference type="ARBA" id="ARBA00001974"/>
    </source>
</evidence>
<evidence type="ECO:0000259" key="7">
    <source>
        <dbReference type="Pfam" id="PF00441"/>
    </source>
</evidence>
<dbReference type="InterPro" id="IPR009100">
    <property type="entry name" value="AcylCoA_DH/oxidase_NM_dom_sf"/>
</dbReference>
<dbReference type="InterPro" id="IPR009075">
    <property type="entry name" value="AcylCo_DH/oxidase_C"/>
</dbReference>
<evidence type="ECO:0000313" key="9">
    <source>
        <dbReference type="EMBL" id="MBA0126789.1"/>
    </source>
</evidence>
<keyword evidence="4 6" id="KW-0274">FAD</keyword>
<dbReference type="GO" id="GO:0016627">
    <property type="term" value="F:oxidoreductase activity, acting on the CH-CH group of donors"/>
    <property type="evidence" value="ECO:0007669"/>
    <property type="project" value="InterPro"/>
</dbReference>
<evidence type="ECO:0000259" key="8">
    <source>
        <dbReference type="Pfam" id="PF02770"/>
    </source>
</evidence>
<proteinExistence type="inferred from homology"/>
<dbReference type="InterPro" id="IPR046373">
    <property type="entry name" value="Acyl-CoA_Oxase/DH_mid-dom_sf"/>
</dbReference>
<comment type="cofactor">
    <cofactor evidence="1 6">
        <name>FAD</name>
        <dbReference type="ChEBI" id="CHEBI:57692"/>
    </cofactor>
</comment>
<accession>A0A838AC05</accession>
<name>A0A838AC05_9PSEU</name>
<dbReference type="InterPro" id="IPR036250">
    <property type="entry name" value="AcylCo_DH-like_C"/>
</dbReference>
<dbReference type="Gene3D" id="1.20.140.10">
    <property type="entry name" value="Butyryl-CoA Dehydrogenase, subunit A, domain 3"/>
    <property type="match status" value="1"/>
</dbReference>
<comment type="caution">
    <text evidence="9">The sequence shown here is derived from an EMBL/GenBank/DDBJ whole genome shotgun (WGS) entry which is preliminary data.</text>
</comment>